<reference evidence="1 2" key="2">
    <citation type="journal article" date="2010" name="Stand. Genomic Sci.">
        <title>Complete genome sequence of Gordonia bronchialis type strain (3410).</title>
        <authorList>
            <person name="Ivanova N."/>
            <person name="Sikorski J."/>
            <person name="Jando M."/>
            <person name="Lapidus A."/>
            <person name="Nolan M."/>
            <person name="Lucas S."/>
            <person name="Del Rio T.G."/>
            <person name="Tice H."/>
            <person name="Copeland A."/>
            <person name="Cheng J.F."/>
            <person name="Chen F."/>
            <person name="Bruce D."/>
            <person name="Goodwin L."/>
            <person name="Pitluck S."/>
            <person name="Mavromatis K."/>
            <person name="Ovchinnikova G."/>
            <person name="Pati A."/>
            <person name="Chen A."/>
            <person name="Palaniappan K."/>
            <person name="Land M."/>
            <person name="Hauser L."/>
            <person name="Chang Y.J."/>
            <person name="Jeffries C.D."/>
            <person name="Chain P."/>
            <person name="Saunders E."/>
            <person name="Han C."/>
            <person name="Detter J.C."/>
            <person name="Brettin T."/>
            <person name="Rohde M."/>
            <person name="Goker M."/>
            <person name="Bristow J."/>
            <person name="Eisen J.A."/>
            <person name="Markowitz V."/>
            <person name="Hugenholtz P."/>
            <person name="Klenk H.P."/>
            <person name="Kyrpides N.C."/>
        </authorList>
    </citation>
    <scope>NUCLEOTIDE SEQUENCE [LARGE SCALE GENOMIC DNA]</scope>
    <source>
        <strain evidence="2">ATCC 25592 / DSM 43247 / BCRC 13721 / JCM 3198 / KCTC 3076 / NBRC 16047 / NCTC 10667</strain>
    </source>
</reference>
<name>D0L538_GORB4</name>
<reference evidence="2" key="1">
    <citation type="submission" date="2009-10" db="EMBL/GenBank/DDBJ databases">
        <title>The complete chromosome of Gordonia bronchialis DSM 43247.</title>
        <authorList>
            <consortium name="US DOE Joint Genome Institute (JGI-PGF)"/>
            <person name="Lucas S."/>
            <person name="Copeland A."/>
            <person name="Lapidus A."/>
            <person name="Glavina del Rio T."/>
            <person name="Dalin E."/>
            <person name="Tice H."/>
            <person name="Bruce D."/>
            <person name="Goodwin L."/>
            <person name="Pitluck S."/>
            <person name="Kyrpides N."/>
            <person name="Mavromatis K."/>
            <person name="Ivanova N."/>
            <person name="Ovchinnikova G."/>
            <person name="Saunders E."/>
            <person name="Brettin T."/>
            <person name="Detter J.C."/>
            <person name="Han C."/>
            <person name="Larimer F."/>
            <person name="Land M."/>
            <person name="Hauser L."/>
            <person name="Markowitz V."/>
            <person name="Cheng J.-F."/>
            <person name="Hugenholtz P."/>
            <person name="Woyke T."/>
            <person name="Wu D."/>
            <person name="Jando M."/>
            <person name="Schneider S."/>
            <person name="Goeker M."/>
            <person name="Klenk H.-P."/>
            <person name="Eisen J.A."/>
        </authorList>
    </citation>
    <scope>NUCLEOTIDE SEQUENCE [LARGE SCALE GENOMIC DNA]</scope>
    <source>
        <strain evidence="2">ATCC 25592 / DSM 43247 / BCRC 13721 / JCM 3198 / KCTC 3076 / NBRC 16047 / NCTC 10667</strain>
    </source>
</reference>
<dbReference type="EMBL" id="CP001802">
    <property type="protein sequence ID" value="ACY20490.1"/>
    <property type="molecule type" value="Genomic_DNA"/>
</dbReference>
<dbReference type="Proteomes" id="UP000001219">
    <property type="component" value="Chromosome"/>
</dbReference>
<evidence type="ECO:0000313" key="1">
    <source>
        <dbReference type="EMBL" id="ACY20490.1"/>
    </source>
</evidence>
<dbReference type="STRING" id="526226.Gbro_1186"/>
<proteinExistence type="predicted"/>
<protein>
    <submittedName>
        <fullName evidence="1">Uncharacterized protein</fullName>
    </submittedName>
</protein>
<evidence type="ECO:0000313" key="2">
    <source>
        <dbReference type="Proteomes" id="UP000001219"/>
    </source>
</evidence>
<dbReference type="RefSeq" id="WP_012833063.1">
    <property type="nucleotide sequence ID" value="NC_013441.1"/>
</dbReference>
<dbReference type="HOGENOM" id="CLU_1803445_0_0_11"/>
<organism evidence="1 2">
    <name type="scientific">Gordonia bronchialis (strain ATCC 25592 / DSM 43247 / BCRC 13721 / JCM 3198 / KCTC 3076 / NBRC 16047 / NCTC 10667)</name>
    <name type="common">Rhodococcus bronchialis</name>
    <dbReference type="NCBI Taxonomy" id="526226"/>
    <lineage>
        <taxon>Bacteria</taxon>
        <taxon>Bacillati</taxon>
        <taxon>Actinomycetota</taxon>
        <taxon>Actinomycetes</taxon>
        <taxon>Mycobacteriales</taxon>
        <taxon>Gordoniaceae</taxon>
        <taxon>Gordonia</taxon>
    </lineage>
</organism>
<sequence>MNAEKYTTASVTQGALWERLDEELADAFYALDDIRMTVPEMAMLLAVCDLVLGRTADRSATFAEVYRSEGNARAVMTWEQLDNEVGDALYALGDIRMTVRDMGLLLAIISVVLEGQNHHTKGAASPYRPTPRRLHLVPVGVDS</sequence>
<dbReference type="KEGG" id="gbr:Gbro_1186"/>
<accession>D0L538</accession>
<dbReference type="AlphaFoldDB" id="D0L538"/>
<keyword evidence="2" id="KW-1185">Reference proteome</keyword>
<gene>
    <name evidence="1" type="ordered locus">Gbro_1186</name>
</gene>